<protein>
    <submittedName>
        <fullName evidence="1">Uncharacterized protein</fullName>
    </submittedName>
</protein>
<name>A0ACB0XTP7_MELEN</name>
<sequence>MYQNLPNIYNMIIENIETSKNLSKMVKKINLLGIAESDIGHQLPEKAENIEENVQLGTKKFQLSNKYNPKMKFSICQKQNTTEGGIDIEVEKIN</sequence>
<comment type="caution">
    <text evidence="1">The sequence shown here is derived from an EMBL/GenBank/DDBJ whole genome shotgun (WGS) entry which is preliminary data.</text>
</comment>
<evidence type="ECO:0000313" key="2">
    <source>
        <dbReference type="Proteomes" id="UP001497535"/>
    </source>
</evidence>
<organism evidence="1 2">
    <name type="scientific">Meloidogyne enterolobii</name>
    <name type="common">Root-knot nematode worm</name>
    <name type="synonym">Meloidogyne mayaguensis</name>
    <dbReference type="NCBI Taxonomy" id="390850"/>
    <lineage>
        <taxon>Eukaryota</taxon>
        <taxon>Metazoa</taxon>
        <taxon>Ecdysozoa</taxon>
        <taxon>Nematoda</taxon>
        <taxon>Chromadorea</taxon>
        <taxon>Rhabditida</taxon>
        <taxon>Tylenchina</taxon>
        <taxon>Tylenchomorpha</taxon>
        <taxon>Tylenchoidea</taxon>
        <taxon>Meloidogynidae</taxon>
        <taxon>Meloidogyninae</taxon>
        <taxon>Meloidogyne</taxon>
    </lineage>
</organism>
<reference evidence="1" key="1">
    <citation type="submission" date="2023-11" db="EMBL/GenBank/DDBJ databases">
        <authorList>
            <person name="Poullet M."/>
        </authorList>
    </citation>
    <scope>NUCLEOTIDE SEQUENCE</scope>
    <source>
        <strain evidence="1">E1834</strain>
    </source>
</reference>
<evidence type="ECO:0000313" key="1">
    <source>
        <dbReference type="EMBL" id="CAK5017494.1"/>
    </source>
</evidence>
<keyword evidence="2" id="KW-1185">Reference proteome</keyword>
<gene>
    <name evidence="1" type="ORF">MENTE1834_LOCUS3534</name>
</gene>
<proteinExistence type="predicted"/>
<dbReference type="Proteomes" id="UP001497535">
    <property type="component" value="Unassembled WGS sequence"/>
</dbReference>
<accession>A0ACB0XTP7</accession>
<dbReference type="EMBL" id="CAVMJV010000003">
    <property type="protein sequence ID" value="CAK5017494.1"/>
    <property type="molecule type" value="Genomic_DNA"/>
</dbReference>